<accession>A0A453A111</accession>
<keyword evidence="9 11" id="KW-0342">GTP-binding</keyword>
<evidence type="ECO:0000256" key="4">
    <source>
        <dbReference type="ARBA" id="ARBA00022707"/>
    </source>
</evidence>
<evidence type="ECO:0000313" key="12">
    <source>
        <dbReference type="EnsemblPlants" id="AET1Gv20999700.5"/>
    </source>
</evidence>
<keyword evidence="3" id="KW-0813">Transport</keyword>
<dbReference type="FunFam" id="3.40.50.300:FF:003500">
    <property type="entry name" value="ADP-ribosylation factor 1"/>
    <property type="match status" value="1"/>
</dbReference>
<dbReference type="Proteomes" id="UP000015105">
    <property type="component" value="Chromosome 1D"/>
</dbReference>
<dbReference type="GO" id="GO:0003924">
    <property type="term" value="F:GTPase activity"/>
    <property type="evidence" value="ECO:0007669"/>
    <property type="project" value="InterPro"/>
</dbReference>
<dbReference type="SUPFAM" id="SSF52540">
    <property type="entry name" value="P-loop containing nucleoside triphosphate hydrolases"/>
    <property type="match status" value="1"/>
</dbReference>
<dbReference type="GO" id="GO:0015031">
    <property type="term" value="P:protein transport"/>
    <property type="evidence" value="ECO:0007669"/>
    <property type="project" value="UniProtKB-KW"/>
</dbReference>
<comment type="similarity">
    <text evidence="2">Belongs to the small GTPase superfamily. Arf family.</text>
</comment>
<reference evidence="12" key="5">
    <citation type="journal article" date="2021" name="G3 (Bethesda)">
        <title>Aegilops tauschii genome assembly Aet v5.0 features greater sequence contiguity and improved annotation.</title>
        <authorList>
            <person name="Wang L."/>
            <person name="Zhu T."/>
            <person name="Rodriguez J.C."/>
            <person name="Deal K.R."/>
            <person name="Dubcovsky J."/>
            <person name="McGuire P.E."/>
            <person name="Lux T."/>
            <person name="Spannagl M."/>
            <person name="Mayer K.F.X."/>
            <person name="Baldrich P."/>
            <person name="Meyers B.C."/>
            <person name="Huo N."/>
            <person name="Gu Y.Q."/>
            <person name="Zhou H."/>
            <person name="Devos K.M."/>
            <person name="Bennetzen J.L."/>
            <person name="Unver T."/>
            <person name="Budak H."/>
            <person name="Gulick P.J."/>
            <person name="Galiba G."/>
            <person name="Kalapos B."/>
            <person name="Nelson D.R."/>
            <person name="Li P."/>
            <person name="You F.M."/>
            <person name="Luo M.C."/>
            <person name="Dvorak J."/>
        </authorList>
    </citation>
    <scope>NUCLEOTIDE SEQUENCE [LARGE SCALE GENOMIC DNA]</scope>
    <source>
        <strain evidence="12">cv. AL8/78</strain>
    </source>
</reference>
<evidence type="ECO:0000256" key="5">
    <source>
        <dbReference type="ARBA" id="ARBA00022741"/>
    </source>
</evidence>
<dbReference type="InterPro" id="IPR027417">
    <property type="entry name" value="P-loop_NTPase"/>
</dbReference>
<proteinExistence type="inferred from homology"/>
<dbReference type="PRINTS" id="PR00328">
    <property type="entry name" value="SAR1GTPBP"/>
</dbReference>
<evidence type="ECO:0000256" key="10">
    <source>
        <dbReference type="ARBA" id="ARBA00023288"/>
    </source>
</evidence>
<evidence type="ECO:0000256" key="9">
    <source>
        <dbReference type="ARBA" id="ARBA00023134"/>
    </source>
</evidence>
<dbReference type="InterPro" id="IPR044612">
    <property type="entry name" value="ARL2/3"/>
</dbReference>
<dbReference type="Gene3D" id="3.40.50.300">
    <property type="entry name" value="P-loop containing nucleotide triphosphate hydrolases"/>
    <property type="match status" value="1"/>
</dbReference>
<evidence type="ECO:0000256" key="6">
    <source>
        <dbReference type="ARBA" id="ARBA00022892"/>
    </source>
</evidence>
<dbReference type="Gramene" id="AET1Gv20999700.5">
    <property type="protein sequence ID" value="AET1Gv20999700.5"/>
    <property type="gene ID" value="AET1Gv20999700"/>
</dbReference>
<keyword evidence="13" id="KW-1185">Reference proteome</keyword>
<dbReference type="GO" id="GO:0016004">
    <property type="term" value="F:phospholipase activator activity"/>
    <property type="evidence" value="ECO:0007669"/>
    <property type="project" value="UniProtKB-ARBA"/>
</dbReference>
<evidence type="ECO:0000313" key="13">
    <source>
        <dbReference type="Proteomes" id="UP000015105"/>
    </source>
</evidence>
<dbReference type="SMART" id="SM00178">
    <property type="entry name" value="SAR"/>
    <property type="match status" value="1"/>
</dbReference>
<protein>
    <recommendedName>
        <fullName evidence="14">ADP-ribosylation factor-like protein 2</fullName>
    </recommendedName>
</protein>
<organism evidence="12 13">
    <name type="scientific">Aegilops tauschii subsp. strangulata</name>
    <name type="common">Goatgrass</name>
    <dbReference type="NCBI Taxonomy" id="200361"/>
    <lineage>
        <taxon>Eukaryota</taxon>
        <taxon>Viridiplantae</taxon>
        <taxon>Streptophyta</taxon>
        <taxon>Embryophyta</taxon>
        <taxon>Tracheophyta</taxon>
        <taxon>Spermatophyta</taxon>
        <taxon>Magnoliopsida</taxon>
        <taxon>Liliopsida</taxon>
        <taxon>Poales</taxon>
        <taxon>Poaceae</taxon>
        <taxon>BOP clade</taxon>
        <taxon>Pooideae</taxon>
        <taxon>Triticodae</taxon>
        <taxon>Triticeae</taxon>
        <taxon>Triticinae</taxon>
        <taxon>Aegilops</taxon>
    </lineage>
</organism>
<dbReference type="AlphaFoldDB" id="A0A453A111"/>
<dbReference type="Pfam" id="PF00025">
    <property type="entry name" value="Arf"/>
    <property type="match status" value="1"/>
</dbReference>
<evidence type="ECO:0000256" key="7">
    <source>
        <dbReference type="ARBA" id="ARBA00022927"/>
    </source>
</evidence>
<evidence type="ECO:0000256" key="2">
    <source>
        <dbReference type="ARBA" id="ARBA00010290"/>
    </source>
</evidence>
<keyword evidence="10" id="KW-0449">Lipoprotein</keyword>
<evidence type="ECO:0000256" key="3">
    <source>
        <dbReference type="ARBA" id="ARBA00022448"/>
    </source>
</evidence>
<dbReference type="InterPro" id="IPR006689">
    <property type="entry name" value="Small_GTPase_ARF/SAR"/>
</dbReference>
<evidence type="ECO:0008006" key="14">
    <source>
        <dbReference type="Google" id="ProtNLM"/>
    </source>
</evidence>
<dbReference type="GO" id="GO:0005525">
    <property type="term" value="F:GTP binding"/>
    <property type="evidence" value="ECO:0007669"/>
    <property type="project" value="UniProtKB-KW"/>
</dbReference>
<reference evidence="12" key="4">
    <citation type="submission" date="2019-03" db="UniProtKB">
        <authorList>
            <consortium name="EnsemblPlants"/>
        </authorList>
    </citation>
    <scope>IDENTIFICATION</scope>
</reference>
<comment type="subcellular location">
    <subcellularLocation>
        <location evidence="1">Golgi apparatus</location>
    </subcellularLocation>
</comment>
<evidence type="ECO:0000256" key="11">
    <source>
        <dbReference type="PIRSR" id="PIRSR606689-1"/>
    </source>
</evidence>
<feature type="binding site" evidence="11">
    <location>
        <position position="54"/>
    </location>
    <ligand>
        <name>GTP</name>
        <dbReference type="ChEBI" id="CHEBI:37565"/>
    </ligand>
</feature>
<dbReference type="SMART" id="SM00177">
    <property type="entry name" value="ARF"/>
    <property type="match status" value="1"/>
</dbReference>
<reference evidence="13" key="2">
    <citation type="journal article" date="2017" name="Nat. Plants">
        <title>The Aegilops tauschii genome reveals multiple impacts of transposons.</title>
        <authorList>
            <person name="Zhao G."/>
            <person name="Zou C."/>
            <person name="Li K."/>
            <person name="Wang K."/>
            <person name="Li T."/>
            <person name="Gao L."/>
            <person name="Zhang X."/>
            <person name="Wang H."/>
            <person name="Yang Z."/>
            <person name="Liu X."/>
            <person name="Jiang W."/>
            <person name="Mao L."/>
            <person name="Kong X."/>
            <person name="Jiao Y."/>
            <person name="Jia J."/>
        </authorList>
    </citation>
    <scope>NUCLEOTIDE SEQUENCE [LARGE SCALE GENOMIC DNA]</scope>
    <source>
        <strain evidence="13">cv. AL8/78</strain>
    </source>
</reference>
<keyword evidence="4" id="KW-0519">Myristate</keyword>
<keyword evidence="8" id="KW-0333">Golgi apparatus</keyword>
<feature type="binding site" evidence="11">
    <location>
        <begin position="110"/>
        <end position="113"/>
    </location>
    <ligand>
        <name>GTP</name>
        <dbReference type="ChEBI" id="CHEBI:37565"/>
    </ligand>
</feature>
<dbReference type="EnsemblPlants" id="AET1Gv20999700.5">
    <property type="protein sequence ID" value="AET1Gv20999700.5"/>
    <property type="gene ID" value="AET1Gv20999700"/>
</dbReference>
<evidence type="ECO:0000256" key="8">
    <source>
        <dbReference type="ARBA" id="ARBA00023034"/>
    </source>
</evidence>
<keyword evidence="7" id="KW-0653">Protein transport</keyword>
<dbReference type="GO" id="GO:0016192">
    <property type="term" value="P:vesicle-mediated transport"/>
    <property type="evidence" value="ECO:0007669"/>
    <property type="project" value="UniProtKB-KW"/>
</dbReference>
<name>A0A453A111_AEGTS</name>
<reference evidence="13" key="1">
    <citation type="journal article" date="2014" name="Science">
        <title>Ancient hybridizations among the ancestral genomes of bread wheat.</title>
        <authorList>
            <consortium name="International Wheat Genome Sequencing Consortium,"/>
            <person name="Marcussen T."/>
            <person name="Sandve S.R."/>
            <person name="Heier L."/>
            <person name="Spannagl M."/>
            <person name="Pfeifer M."/>
            <person name="Jakobsen K.S."/>
            <person name="Wulff B.B."/>
            <person name="Steuernagel B."/>
            <person name="Mayer K.F."/>
            <person name="Olsen O.A."/>
        </authorList>
    </citation>
    <scope>NUCLEOTIDE SEQUENCE [LARGE SCALE GENOMIC DNA]</scope>
    <source>
        <strain evidence="13">cv. AL8/78</strain>
    </source>
</reference>
<keyword evidence="5 11" id="KW-0547">Nucleotide-binding</keyword>
<dbReference type="GO" id="GO:0005794">
    <property type="term" value="C:Golgi apparatus"/>
    <property type="evidence" value="ECO:0007669"/>
    <property type="project" value="UniProtKB-SubCell"/>
</dbReference>
<dbReference type="PROSITE" id="PS51417">
    <property type="entry name" value="ARF"/>
    <property type="match status" value="1"/>
</dbReference>
<evidence type="ECO:0000256" key="1">
    <source>
        <dbReference type="ARBA" id="ARBA00004555"/>
    </source>
</evidence>
<reference evidence="12" key="3">
    <citation type="journal article" date="2017" name="Nature">
        <title>Genome sequence of the progenitor of the wheat D genome Aegilops tauschii.</title>
        <authorList>
            <person name="Luo M.C."/>
            <person name="Gu Y.Q."/>
            <person name="Puiu D."/>
            <person name="Wang H."/>
            <person name="Twardziok S.O."/>
            <person name="Deal K.R."/>
            <person name="Huo N."/>
            <person name="Zhu T."/>
            <person name="Wang L."/>
            <person name="Wang Y."/>
            <person name="McGuire P.E."/>
            <person name="Liu S."/>
            <person name="Long H."/>
            <person name="Ramasamy R.K."/>
            <person name="Rodriguez J.C."/>
            <person name="Van S.L."/>
            <person name="Yuan L."/>
            <person name="Wang Z."/>
            <person name="Xia Z."/>
            <person name="Xiao L."/>
            <person name="Anderson O.D."/>
            <person name="Ouyang S."/>
            <person name="Liang Y."/>
            <person name="Zimin A.V."/>
            <person name="Pertea G."/>
            <person name="Qi P."/>
            <person name="Bennetzen J.L."/>
            <person name="Dai X."/>
            <person name="Dawson M.W."/>
            <person name="Muller H.G."/>
            <person name="Kugler K."/>
            <person name="Rivarola-Duarte L."/>
            <person name="Spannagl M."/>
            <person name="Mayer K.F.X."/>
            <person name="Lu F.H."/>
            <person name="Bevan M.W."/>
            <person name="Leroy P."/>
            <person name="Li P."/>
            <person name="You F.M."/>
            <person name="Sun Q."/>
            <person name="Liu Z."/>
            <person name="Lyons E."/>
            <person name="Wicker T."/>
            <person name="Salzberg S.L."/>
            <person name="Devos K.M."/>
            <person name="Dvorak J."/>
        </authorList>
    </citation>
    <scope>NUCLEOTIDE SEQUENCE [LARGE SCALE GENOMIC DNA]</scope>
    <source>
        <strain evidence="12">cv. AL8/78</strain>
    </source>
</reference>
<keyword evidence="6" id="KW-0931">ER-Golgi transport</keyword>
<dbReference type="PANTHER" id="PTHR45697">
    <property type="entry name" value="ADP-RIBOSYLATION FACTOR-LIKE PROTEIN 2-RELATED"/>
    <property type="match status" value="1"/>
</dbReference>
<sequence length="170" mass="19496">AQSAQAVSHPDSSGDRRQATSRMGLLSIIRKIKRKEKEMRILMVYSLNIWDVGGQKTIRSYWRNYFEQTDGLVWVVDSSDVRRLDDCRAELHNLLKEERLAGSSLLVFANKQDIQGALKPDEIGKVLNLEVMNKDRHWKIVGCSAYTGDGLLHGFDWLFQDIASRIYVLD</sequence>